<evidence type="ECO:0000256" key="1">
    <source>
        <dbReference type="SAM" id="MobiDB-lite"/>
    </source>
</evidence>
<keyword evidence="3" id="KW-0732">Signal</keyword>
<dbReference type="EMBL" id="VJMH01000067">
    <property type="protein sequence ID" value="KAF0719505.1"/>
    <property type="molecule type" value="Genomic_DNA"/>
</dbReference>
<dbReference type="AlphaFoldDB" id="A0A485K553"/>
<keyword evidence="2" id="KW-0812">Transmembrane</keyword>
<keyword evidence="6" id="KW-1185">Reference proteome</keyword>
<feature type="region of interest" description="Disordered" evidence="1">
    <location>
        <begin position="28"/>
        <end position="143"/>
    </location>
</feature>
<feature type="compositionally biased region" description="Low complexity" evidence="1">
    <location>
        <begin position="97"/>
        <end position="141"/>
    </location>
</feature>
<dbReference type="Proteomes" id="UP000332933">
    <property type="component" value="Unassembled WGS sequence"/>
</dbReference>
<reference evidence="4" key="2">
    <citation type="submission" date="2019-06" db="EMBL/GenBank/DDBJ databases">
        <title>Genomics analysis of Aphanomyces spp. identifies a new class of oomycete effector associated with host adaptation.</title>
        <authorList>
            <person name="Gaulin E."/>
        </authorList>
    </citation>
    <scope>NUCLEOTIDE SEQUENCE</scope>
    <source>
        <strain evidence="4">CBS 578.67</strain>
    </source>
</reference>
<dbReference type="OrthoDB" id="10592717at2759"/>
<organism evidence="5 6">
    <name type="scientific">Aphanomyces stellatus</name>
    <dbReference type="NCBI Taxonomy" id="120398"/>
    <lineage>
        <taxon>Eukaryota</taxon>
        <taxon>Sar</taxon>
        <taxon>Stramenopiles</taxon>
        <taxon>Oomycota</taxon>
        <taxon>Saprolegniomycetes</taxon>
        <taxon>Saprolegniales</taxon>
        <taxon>Verrucalvaceae</taxon>
        <taxon>Aphanomyces</taxon>
    </lineage>
</organism>
<dbReference type="EMBL" id="CAADRA010000067">
    <property type="protein sequence ID" value="VFT78227.1"/>
    <property type="molecule type" value="Genomic_DNA"/>
</dbReference>
<feature type="compositionally biased region" description="Low complexity" evidence="1">
    <location>
        <begin position="356"/>
        <end position="369"/>
    </location>
</feature>
<feature type="region of interest" description="Disordered" evidence="1">
    <location>
        <begin position="179"/>
        <end position="232"/>
    </location>
</feature>
<feature type="signal peptide" evidence="3">
    <location>
        <begin position="1"/>
        <end position="19"/>
    </location>
</feature>
<feature type="compositionally biased region" description="Low complexity" evidence="1">
    <location>
        <begin position="28"/>
        <end position="84"/>
    </location>
</feature>
<feature type="transmembrane region" description="Helical" evidence="2">
    <location>
        <begin position="154"/>
        <end position="174"/>
    </location>
</feature>
<sequence>MRHMRVLLACILLVAYAWAADTPAPTTPTVTTVAPGTTLPATTQAGTTVVPTTTPAGTTQPPATTKATTAPPASTTPLPAAATTPVPPVSTPPTTTPPAAAAGTTPPVTTPSLTTSATSTLTPSLNSTKSPSTNSSATSTSDAKTGFFRADNGAMWGTFAAAGLVGTIIVVVLLRQSNNSDKDDDHDGGGGPSPMKSFTGNHANDPSKKAWSTPAAVLPPAQHPPPSHPPPPTLDTVIAIKAGMPYNHQPPSGYESTEIHAGYLHPTSASATTNPQPRKDSTPMLEPHSVVSQRYSADSDDMQIRRTNQSEDAFTTNEWAVAAGVHKLRPSSMDSDDIGDARMSYASTAMFERDSTASSRYSHSYSIASEGEGQYHGHKAGAAAGKRDSFEL</sequence>
<reference evidence="5 6" key="1">
    <citation type="submission" date="2019-03" db="EMBL/GenBank/DDBJ databases">
        <authorList>
            <person name="Gaulin E."/>
            <person name="Dumas B."/>
        </authorList>
    </citation>
    <scope>NUCLEOTIDE SEQUENCE [LARGE SCALE GENOMIC DNA]</scope>
    <source>
        <strain evidence="5">CBS 568.67</strain>
    </source>
</reference>
<evidence type="ECO:0000313" key="4">
    <source>
        <dbReference type="EMBL" id="KAF0719505.1"/>
    </source>
</evidence>
<accession>A0A485K553</accession>
<name>A0A485K553_9STRA</name>
<feature type="region of interest" description="Disordered" evidence="1">
    <location>
        <begin position="266"/>
        <end position="287"/>
    </location>
</feature>
<gene>
    <name evidence="5" type="primary">Aste57867_1005</name>
    <name evidence="4" type="ORF">As57867_001004</name>
    <name evidence="5" type="ORF">ASTE57867_1005</name>
</gene>
<evidence type="ECO:0000313" key="6">
    <source>
        <dbReference type="Proteomes" id="UP000332933"/>
    </source>
</evidence>
<evidence type="ECO:0000256" key="2">
    <source>
        <dbReference type="SAM" id="Phobius"/>
    </source>
</evidence>
<feature type="region of interest" description="Disordered" evidence="1">
    <location>
        <begin position="352"/>
        <end position="392"/>
    </location>
</feature>
<protein>
    <submittedName>
        <fullName evidence="5">Aste57867_1005 protein</fullName>
    </submittedName>
</protein>
<feature type="compositionally biased region" description="Pro residues" evidence="1">
    <location>
        <begin position="85"/>
        <end position="96"/>
    </location>
</feature>
<feature type="chain" id="PRO_5036115876" evidence="3">
    <location>
        <begin position="20"/>
        <end position="392"/>
    </location>
</feature>
<feature type="compositionally biased region" description="Pro residues" evidence="1">
    <location>
        <begin position="221"/>
        <end position="232"/>
    </location>
</feature>
<evidence type="ECO:0000256" key="3">
    <source>
        <dbReference type="SAM" id="SignalP"/>
    </source>
</evidence>
<proteinExistence type="predicted"/>
<evidence type="ECO:0000313" key="5">
    <source>
        <dbReference type="EMBL" id="VFT78227.1"/>
    </source>
</evidence>
<keyword evidence="2" id="KW-0472">Membrane</keyword>
<feature type="compositionally biased region" description="Polar residues" evidence="1">
    <location>
        <begin position="267"/>
        <end position="276"/>
    </location>
</feature>
<keyword evidence="2" id="KW-1133">Transmembrane helix</keyword>